<sequence length="246" mass="26087">LSFEELEKQLENCEALVVCPDSSDGSPDALEKARQGLKAVLASSPYGMTKVVLLSHVGAQEGKGGFNIGAFFGQGADKAWSNVEDELTSTARTRSSNRPLKYVIVRAGDPPADGSQGATEVQCVAGDQESAVVAGGVTSPNVAAEALFQVFNLSVDSNFAVVEAASPSGQISPDWNELMLPFIGPEIWRLDVADSKRAAFFVQGWAEEFFKAGKNAMRMGVKTPVMIQNTPSGVIFKFKPLGTAPE</sequence>
<dbReference type="AlphaFoldDB" id="A0A813KEK8"/>
<accession>A0A813KEK8</accession>
<comment type="caution">
    <text evidence="1">The sequence shown here is derived from an EMBL/GenBank/DDBJ whole genome shotgun (WGS) entry which is preliminary data.</text>
</comment>
<dbReference type="Proteomes" id="UP000626109">
    <property type="component" value="Unassembled WGS sequence"/>
</dbReference>
<organism evidence="1 2">
    <name type="scientific">Polarella glacialis</name>
    <name type="common">Dinoflagellate</name>
    <dbReference type="NCBI Taxonomy" id="89957"/>
    <lineage>
        <taxon>Eukaryota</taxon>
        <taxon>Sar</taxon>
        <taxon>Alveolata</taxon>
        <taxon>Dinophyceae</taxon>
        <taxon>Suessiales</taxon>
        <taxon>Suessiaceae</taxon>
        <taxon>Polarella</taxon>
    </lineage>
</organism>
<feature type="non-terminal residue" evidence="1">
    <location>
        <position position="1"/>
    </location>
</feature>
<dbReference type="EMBL" id="CAJNNW010029515">
    <property type="protein sequence ID" value="CAE8700538.1"/>
    <property type="molecule type" value="Genomic_DNA"/>
</dbReference>
<evidence type="ECO:0000313" key="2">
    <source>
        <dbReference type="Proteomes" id="UP000626109"/>
    </source>
</evidence>
<evidence type="ECO:0000313" key="1">
    <source>
        <dbReference type="EMBL" id="CAE8700538.1"/>
    </source>
</evidence>
<proteinExistence type="predicted"/>
<name>A0A813KEK8_POLGL</name>
<feature type="non-terminal residue" evidence="1">
    <location>
        <position position="246"/>
    </location>
</feature>
<reference evidence="1" key="1">
    <citation type="submission" date="2021-02" db="EMBL/GenBank/DDBJ databases">
        <authorList>
            <person name="Dougan E. K."/>
            <person name="Rhodes N."/>
            <person name="Thang M."/>
            <person name="Chan C."/>
        </authorList>
    </citation>
    <scope>NUCLEOTIDE SEQUENCE</scope>
</reference>
<gene>
    <name evidence="1" type="ORF">PGLA2088_LOCUS31665</name>
</gene>
<protein>
    <submittedName>
        <fullName evidence="1">Uncharacterized protein</fullName>
    </submittedName>
</protein>